<dbReference type="OrthoDB" id="57427at2157"/>
<keyword evidence="2" id="KW-0808">Transferase</keyword>
<reference evidence="2 3" key="1">
    <citation type="submission" date="2018-09" db="EMBL/GenBank/DDBJ databases">
        <title>Genomic Encyclopedia of Archaeal and Bacterial Type Strains, Phase II (KMG-II): from individual species to whole genera.</title>
        <authorList>
            <person name="Goeker M."/>
        </authorList>
    </citation>
    <scope>NUCLEOTIDE SEQUENCE [LARGE SCALE GENOMIC DNA]</scope>
    <source>
        <strain evidence="2 3">DSM 13151</strain>
    </source>
</reference>
<feature type="domain" description="Methyltransferase" evidence="1">
    <location>
        <begin position="113"/>
        <end position="205"/>
    </location>
</feature>
<dbReference type="PANTHER" id="PTHR43591">
    <property type="entry name" value="METHYLTRANSFERASE"/>
    <property type="match status" value="1"/>
</dbReference>
<dbReference type="Gene3D" id="3.40.50.150">
    <property type="entry name" value="Vaccinia Virus protein VP39"/>
    <property type="match status" value="1"/>
</dbReference>
<evidence type="ECO:0000259" key="1">
    <source>
        <dbReference type="Pfam" id="PF13649"/>
    </source>
</evidence>
<keyword evidence="2" id="KW-0830">Ubiquinone</keyword>
<dbReference type="GO" id="GO:0032259">
    <property type="term" value="P:methylation"/>
    <property type="evidence" value="ECO:0007669"/>
    <property type="project" value="UniProtKB-KW"/>
</dbReference>
<dbReference type="AlphaFoldDB" id="A0A3R7DB08"/>
<dbReference type="InterPro" id="IPR041698">
    <property type="entry name" value="Methyltransf_25"/>
</dbReference>
<dbReference type="CDD" id="cd02440">
    <property type="entry name" value="AdoMet_MTases"/>
    <property type="match status" value="1"/>
</dbReference>
<dbReference type="Proteomes" id="UP000283805">
    <property type="component" value="Unassembled WGS sequence"/>
</dbReference>
<dbReference type="RefSeq" id="WP_120245188.1">
    <property type="nucleotide sequence ID" value="NZ_RAPO01000002.1"/>
</dbReference>
<gene>
    <name evidence="2" type="ORF">ATJ93_2842</name>
</gene>
<evidence type="ECO:0000313" key="3">
    <source>
        <dbReference type="Proteomes" id="UP000283805"/>
    </source>
</evidence>
<protein>
    <submittedName>
        <fullName evidence="2">Ubiquinone/menaquinone biosynthesis C-methylase UbiE</fullName>
    </submittedName>
</protein>
<accession>A0A3R7DB08</accession>
<dbReference type="Pfam" id="PF13649">
    <property type="entry name" value="Methyltransf_25"/>
    <property type="match status" value="1"/>
</dbReference>
<dbReference type="GO" id="GO:0008168">
    <property type="term" value="F:methyltransferase activity"/>
    <property type="evidence" value="ECO:0007669"/>
    <property type="project" value="UniProtKB-KW"/>
</dbReference>
<keyword evidence="3" id="KW-1185">Reference proteome</keyword>
<keyword evidence="2" id="KW-0489">Methyltransferase</keyword>
<name>A0A3R7DB08_9EURY</name>
<evidence type="ECO:0000313" key="2">
    <source>
        <dbReference type="EMBL" id="RKD95979.1"/>
    </source>
</evidence>
<organism evidence="2 3">
    <name type="scientific">Halopiger aswanensis</name>
    <dbReference type="NCBI Taxonomy" id="148449"/>
    <lineage>
        <taxon>Archaea</taxon>
        <taxon>Methanobacteriati</taxon>
        <taxon>Methanobacteriota</taxon>
        <taxon>Stenosarchaea group</taxon>
        <taxon>Halobacteria</taxon>
        <taxon>Halobacteriales</taxon>
        <taxon>Natrialbaceae</taxon>
        <taxon>Halopiger</taxon>
    </lineage>
</organism>
<dbReference type="EMBL" id="RAPO01000002">
    <property type="protein sequence ID" value="RKD95979.1"/>
    <property type="molecule type" value="Genomic_DNA"/>
</dbReference>
<proteinExistence type="predicted"/>
<dbReference type="InterPro" id="IPR029063">
    <property type="entry name" value="SAM-dependent_MTases_sf"/>
</dbReference>
<sequence>MDATATEPRYACRRCGRRLSRRKSGGEDDDAFVCPNGDATVSVVDGIPRFPVPDDSHETLFDRLAPIYESPFWFDPLYRFVGGPGAPRDDRELVVEMLELENTNVADGDAPTVLDVACGTGRIARTVAADAAVVGIDIAAGMLERATRYAARNGLDGIAFAQMSADELWFDADAFDRGTCCWALHLLPDPDVVLEEIGRVLRSGGVFVGTTLVEDYVLELLPVRATAKGVLDVEPFDATDLRQRLRAAGFSSVEFDRRGAALFFRARRE</sequence>
<dbReference type="SUPFAM" id="SSF53335">
    <property type="entry name" value="S-adenosyl-L-methionine-dependent methyltransferases"/>
    <property type="match status" value="1"/>
</dbReference>
<comment type="caution">
    <text evidence="2">The sequence shown here is derived from an EMBL/GenBank/DDBJ whole genome shotgun (WGS) entry which is preliminary data.</text>
</comment>